<dbReference type="AlphaFoldDB" id="A0A822XLC3"/>
<feature type="compositionally biased region" description="Polar residues" evidence="1">
    <location>
        <begin position="32"/>
        <end position="41"/>
    </location>
</feature>
<reference evidence="2 3" key="1">
    <citation type="journal article" date="2020" name="Mol. Biol. Evol.">
        <title>Distinct Expression and Methylation Patterns for Genes with Different Fates following a Single Whole-Genome Duplication in Flowering Plants.</title>
        <authorList>
            <person name="Shi T."/>
            <person name="Rahmani R.S."/>
            <person name="Gugger P.F."/>
            <person name="Wang M."/>
            <person name="Li H."/>
            <person name="Zhang Y."/>
            <person name="Li Z."/>
            <person name="Wang Q."/>
            <person name="Van de Peer Y."/>
            <person name="Marchal K."/>
            <person name="Chen J."/>
        </authorList>
    </citation>
    <scope>NUCLEOTIDE SEQUENCE [LARGE SCALE GENOMIC DNA]</scope>
    <source>
        <tissue evidence="2">Leaf</tissue>
    </source>
</reference>
<feature type="compositionally biased region" description="Polar residues" evidence="1">
    <location>
        <begin position="98"/>
        <end position="107"/>
    </location>
</feature>
<protein>
    <submittedName>
        <fullName evidence="2">Uncharacterized protein</fullName>
    </submittedName>
</protein>
<feature type="compositionally biased region" description="Acidic residues" evidence="1">
    <location>
        <begin position="1"/>
        <end position="10"/>
    </location>
</feature>
<evidence type="ECO:0000313" key="3">
    <source>
        <dbReference type="Proteomes" id="UP000607653"/>
    </source>
</evidence>
<evidence type="ECO:0000313" key="2">
    <source>
        <dbReference type="EMBL" id="DAD20792.1"/>
    </source>
</evidence>
<proteinExistence type="predicted"/>
<dbReference type="EMBL" id="DUZY01000001">
    <property type="protein sequence ID" value="DAD20792.1"/>
    <property type="molecule type" value="Genomic_DNA"/>
</dbReference>
<feature type="compositionally biased region" description="Polar residues" evidence="1">
    <location>
        <begin position="13"/>
        <end position="24"/>
    </location>
</feature>
<sequence length="107" mass="11686">MYSNDEDPDIVAEQSQRVHSSPTFSEKEHDTPYTSESQVSPNIVDVGGNVTSIQGGDKHKRVGNPPSSMRKGKKICLPPSIEKAFAMPPHSGRETRVETSSSSDEDE</sequence>
<gene>
    <name evidence="2" type="ORF">HUJ06_022255</name>
</gene>
<name>A0A822XLC3_NELNU</name>
<dbReference type="Proteomes" id="UP000607653">
    <property type="component" value="Unassembled WGS sequence"/>
</dbReference>
<organism evidence="2 3">
    <name type="scientific">Nelumbo nucifera</name>
    <name type="common">Sacred lotus</name>
    <dbReference type="NCBI Taxonomy" id="4432"/>
    <lineage>
        <taxon>Eukaryota</taxon>
        <taxon>Viridiplantae</taxon>
        <taxon>Streptophyta</taxon>
        <taxon>Embryophyta</taxon>
        <taxon>Tracheophyta</taxon>
        <taxon>Spermatophyta</taxon>
        <taxon>Magnoliopsida</taxon>
        <taxon>Proteales</taxon>
        <taxon>Nelumbonaceae</taxon>
        <taxon>Nelumbo</taxon>
    </lineage>
</organism>
<evidence type="ECO:0000256" key="1">
    <source>
        <dbReference type="SAM" id="MobiDB-lite"/>
    </source>
</evidence>
<feature type="region of interest" description="Disordered" evidence="1">
    <location>
        <begin position="1"/>
        <end position="107"/>
    </location>
</feature>
<keyword evidence="3" id="KW-1185">Reference proteome</keyword>
<comment type="caution">
    <text evidence="2">The sequence shown here is derived from an EMBL/GenBank/DDBJ whole genome shotgun (WGS) entry which is preliminary data.</text>
</comment>
<accession>A0A822XLC3</accession>